<accession>A0A397VQZ5</accession>
<dbReference type="AlphaFoldDB" id="A0A397VQZ5"/>
<proteinExistence type="predicted"/>
<dbReference type="EMBL" id="QKWP01000246">
    <property type="protein sequence ID" value="RIB23717.1"/>
    <property type="molecule type" value="Genomic_DNA"/>
</dbReference>
<gene>
    <name evidence="2" type="ORF">C2G38_2032475</name>
</gene>
<sequence>MRVEREGCSLKGWKMRVKWGGARRAGLDICKFDTSEEKGKGKIVCITQGNRPCLFSSSFSVRTQMRDIFCPWKNSIYHIMIAKSVIFTRVFFLTGFHFSD</sequence>
<name>A0A397VQZ5_9GLOM</name>
<keyword evidence="1" id="KW-0812">Transmembrane</keyword>
<evidence type="ECO:0000313" key="3">
    <source>
        <dbReference type="Proteomes" id="UP000266673"/>
    </source>
</evidence>
<protein>
    <submittedName>
        <fullName evidence="2">Uncharacterized protein</fullName>
    </submittedName>
</protein>
<comment type="caution">
    <text evidence="2">The sequence shown here is derived from an EMBL/GenBank/DDBJ whole genome shotgun (WGS) entry which is preliminary data.</text>
</comment>
<organism evidence="2 3">
    <name type="scientific">Gigaspora rosea</name>
    <dbReference type="NCBI Taxonomy" id="44941"/>
    <lineage>
        <taxon>Eukaryota</taxon>
        <taxon>Fungi</taxon>
        <taxon>Fungi incertae sedis</taxon>
        <taxon>Mucoromycota</taxon>
        <taxon>Glomeromycotina</taxon>
        <taxon>Glomeromycetes</taxon>
        <taxon>Diversisporales</taxon>
        <taxon>Gigasporaceae</taxon>
        <taxon>Gigaspora</taxon>
    </lineage>
</organism>
<keyword evidence="1" id="KW-1133">Transmembrane helix</keyword>
<keyword evidence="1" id="KW-0472">Membrane</keyword>
<dbReference type="Proteomes" id="UP000266673">
    <property type="component" value="Unassembled WGS sequence"/>
</dbReference>
<reference evidence="2 3" key="1">
    <citation type="submission" date="2018-06" db="EMBL/GenBank/DDBJ databases">
        <title>Comparative genomics reveals the genomic features of Rhizophagus irregularis, R. cerebriforme, R. diaphanum and Gigaspora rosea, and their symbiotic lifestyle signature.</title>
        <authorList>
            <person name="Morin E."/>
            <person name="San Clemente H."/>
            <person name="Chen E.C.H."/>
            <person name="De La Providencia I."/>
            <person name="Hainaut M."/>
            <person name="Kuo A."/>
            <person name="Kohler A."/>
            <person name="Murat C."/>
            <person name="Tang N."/>
            <person name="Roy S."/>
            <person name="Loubradou J."/>
            <person name="Henrissat B."/>
            <person name="Grigoriev I.V."/>
            <person name="Corradi N."/>
            <person name="Roux C."/>
            <person name="Martin F.M."/>
        </authorList>
    </citation>
    <scope>NUCLEOTIDE SEQUENCE [LARGE SCALE GENOMIC DNA]</scope>
    <source>
        <strain evidence="2 3">DAOM 194757</strain>
    </source>
</reference>
<feature type="transmembrane region" description="Helical" evidence="1">
    <location>
        <begin position="75"/>
        <end position="98"/>
    </location>
</feature>
<evidence type="ECO:0000313" key="2">
    <source>
        <dbReference type="EMBL" id="RIB23717.1"/>
    </source>
</evidence>
<keyword evidence="3" id="KW-1185">Reference proteome</keyword>
<evidence type="ECO:0000256" key="1">
    <source>
        <dbReference type="SAM" id="Phobius"/>
    </source>
</evidence>